<dbReference type="GO" id="GO:0004650">
    <property type="term" value="F:polygalacturonase activity"/>
    <property type="evidence" value="ECO:0007669"/>
    <property type="project" value="InterPro"/>
</dbReference>
<reference evidence="18" key="1">
    <citation type="submission" date="2014-08" db="EMBL/GenBank/DDBJ databases">
        <authorList>
            <person name="Sharma Rahul"/>
            <person name="Thines Marco"/>
        </authorList>
    </citation>
    <scope>NUCLEOTIDE SEQUENCE</scope>
</reference>
<evidence type="ECO:0000256" key="6">
    <source>
        <dbReference type="ARBA" id="ARBA00022801"/>
    </source>
</evidence>
<dbReference type="PANTHER" id="PTHR31736">
    <property type="match status" value="1"/>
</dbReference>
<dbReference type="Gene3D" id="2.160.20.10">
    <property type="entry name" value="Single-stranded right-handed beta-helix, Pectin lyase-like"/>
    <property type="match status" value="1"/>
</dbReference>
<name>A0A0F7STW3_PHARH</name>
<keyword evidence="5" id="KW-0677">Repeat</keyword>
<evidence type="ECO:0000256" key="11">
    <source>
        <dbReference type="ARBA" id="ARBA00037312"/>
    </source>
</evidence>
<evidence type="ECO:0000256" key="12">
    <source>
        <dbReference type="ARBA" id="ARBA00038933"/>
    </source>
</evidence>
<comment type="similarity">
    <text evidence="2 16">Belongs to the glycosyl hydrolase 28 family.</text>
</comment>
<evidence type="ECO:0000256" key="10">
    <source>
        <dbReference type="ARBA" id="ARBA00023316"/>
    </source>
</evidence>
<evidence type="ECO:0000256" key="9">
    <source>
        <dbReference type="ARBA" id="ARBA00023295"/>
    </source>
</evidence>
<dbReference type="Pfam" id="PF00295">
    <property type="entry name" value="Glyco_hydro_28"/>
    <property type="match status" value="1"/>
</dbReference>
<dbReference type="GO" id="GO:0071555">
    <property type="term" value="P:cell wall organization"/>
    <property type="evidence" value="ECO:0007669"/>
    <property type="project" value="UniProtKB-KW"/>
</dbReference>
<comment type="subcellular location">
    <subcellularLocation>
        <location evidence="1">Secreted</location>
    </subcellularLocation>
</comment>
<dbReference type="GO" id="GO:0005576">
    <property type="term" value="C:extracellular region"/>
    <property type="evidence" value="ECO:0007669"/>
    <property type="project" value="UniProtKB-SubCell"/>
</dbReference>
<evidence type="ECO:0000313" key="18">
    <source>
        <dbReference type="EMBL" id="CED84109.1"/>
    </source>
</evidence>
<comment type="catalytic activity">
    <reaction evidence="15">
        <text>[(1-&gt;4)-alpha-D-galacturonosyl](n) + H2O = alpha-D-galacturonate + [(1-&gt;4)-alpha-D-galacturonosyl](n-1)</text>
        <dbReference type="Rhea" id="RHEA:14117"/>
        <dbReference type="Rhea" id="RHEA-COMP:14570"/>
        <dbReference type="Rhea" id="RHEA-COMP:14572"/>
        <dbReference type="ChEBI" id="CHEBI:15377"/>
        <dbReference type="ChEBI" id="CHEBI:58658"/>
        <dbReference type="ChEBI" id="CHEBI:140523"/>
        <dbReference type="EC" id="3.2.1.67"/>
    </reaction>
</comment>
<dbReference type="SUPFAM" id="SSF51126">
    <property type="entry name" value="Pectin lyase-like"/>
    <property type="match status" value="1"/>
</dbReference>
<evidence type="ECO:0000256" key="8">
    <source>
        <dbReference type="ARBA" id="ARBA00023180"/>
    </source>
</evidence>
<evidence type="ECO:0000256" key="7">
    <source>
        <dbReference type="ARBA" id="ARBA00023157"/>
    </source>
</evidence>
<keyword evidence="18" id="KW-0456">Lyase</keyword>
<accession>A0A0F7STW3</accession>
<dbReference type="InterPro" id="IPR000743">
    <property type="entry name" value="Glyco_hydro_28"/>
</dbReference>
<evidence type="ECO:0000256" key="4">
    <source>
        <dbReference type="ARBA" id="ARBA00022729"/>
    </source>
</evidence>
<keyword evidence="8" id="KW-0325">Glycoprotein</keyword>
<keyword evidence="10" id="KW-0961">Cell wall biogenesis/degradation</keyword>
<dbReference type="GO" id="GO:0005975">
    <property type="term" value="P:carbohydrate metabolic process"/>
    <property type="evidence" value="ECO:0007669"/>
    <property type="project" value="InterPro"/>
</dbReference>
<feature type="chain" id="PRO_5002522066" description="galacturonan 1,4-alpha-galacturonidase" evidence="17">
    <location>
        <begin position="19"/>
        <end position="487"/>
    </location>
</feature>
<comment type="function">
    <text evidence="11">Specific in hydrolyzing the terminal glycosidic bond of polygalacturonic acid and oligogalacturonates.</text>
</comment>
<dbReference type="PANTHER" id="PTHR31736:SF11">
    <property type="entry name" value="EXOPOLYGALACTURONASE C-RELATED"/>
    <property type="match status" value="1"/>
</dbReference>
<sequence>MLSLFPLLVAITATAVSAIPLDSLQLRDSWGPSVLDDAVEVKGDHLTKQYSQYGALKNITKSCVVQHSGEGQDDTPNLLEAVAKCGSKDVEIVFEEGILYNIYSPFQLKNLSNVHFSIKGNLQFSEDREMIQKQVANITAYATYGKAYMQFTGQDVTIQGSKDSGSGWLNCFGQKWWDIETTNYTNNDLSANRPQTMAFDVKRGSILDLKIYKQIAWNIALLGEHISVDKPSILFNISVNNTFIWGVSESTGYPFNTDGVNVKSEHTLIENSVIYGGDDCVAIVSGAQDLVFRDAFCRGTHGLSIGSLGKDGANSTVEDVLISDVRIEKSTYAARFKSWVGGGGHASNISWVNIEARQVIQPIFVTTSYYDQQFGKPKDALNQTTKIIDFTFKNFWGDIDSNAPKLSDATCVTDPCWNYVEGADGSQVIILQLDRFLPIDGIKFENVHNFVTSNRKTGSVLCNPDYLKPADVDTLGFQCLNGPLVST</sequence>
<proteinExistence type="inferred from homology"/>
<dbReference type="GO" id="GO:0016829">
    <property type="term" value="F:lyase activity"/>
    <property type="evidence" value="ECO:0007669"/>
    <property type="project" value="UniProtKB-KW"/>
</dbReference>
<organism evidence="18">
    <name type="scientific">Phaffia rhodozyma</name>
    <name type="common">Yeast</name>
    <name type="synonym">Xanthophyllomyces dendrorhous</name>
    <dbReference type="NCBI Taxonomy" id="264483"/>
    <lineage>
        <taxon>Eukaryota</taxon>
        <taxon>Fungi</taxon>
        <taxon>Dikarya</taxon>
        <taxon>Basidiomycota</taxon>
        <taxon>Agaricomycotina</taxon>
        <taxon>Tremellomycetes</taxon>
        <taxon>Cystofilobasidiales</taxon>
        <taxon>Mrakiaceae</taxon>
        <taxon>Phaffia</taxon>
    </lineage>
</organism>
<evidence type="ECO:0000256" key="15">
    <source>
        <dbReference type="ARBA" id="ARBA00048766"/>
    </source>
</evidence>
<evidence type="ECO:0000256" key="14">
    <source>
        <dbReference type="ARBA" id="ARBA00042262"/>
    </source>
</evidence>
<evidence type="ECO:0000256" key="1">
    <source>
        <dbReference type="ARBA" id="ARBA00004613"/>
    </source>
</evidence>
<dbReference type="GO" id="GO:0047911">
    <property type="term" value="F:galacturan 1,4-alpha-galacturonidase activity"/>
    <property type="evidence" value="ECO:0007669"/>
    <property type="project" value="UniProtKB-EC"/>
</dbReference>
<feature type="signal peptide" evidence="17">
    <location>
        <begin position="1"/>
        <end position="18"/>
    </location>
</feature>
<keyword evidence="7" id="KW-1015">Disulfide bond</keyword>
<keyword evidence="9 16" id="KW-0326">Glycosidase</keyword>
<evidence type="ECO:0000256" key="13">
    <source>
        <dbReference type="ARBA" id="ARBA00041474"/>
    </source>
</evidence>
<keyword evidence="4 17" id="KW-0732">Signal</keyword>
<evidence type="ECO:0000256" key="17">
    <source>
        <dbReference type="SAM" id="SignalP"/>
    </source>
</evidence>
<evidence type="ECO:0000256" key="5">
    <source>
        <dbReference type="ARBA" id="ARBA00022737"/>
    </source>
</evidence>
<dbReference type="EC" id="3.2.1.67" evidence="12"/>
<evidence type="ECO:0000256" key="16">
    <source>
        <dbReference type="RuleBase" id="RU361169"/>
    </source>
</evidence>
<keyword evidence="6 16" id="KW-0378">Hydrolase</keyword>
<dbReference type="EMBL" id="LN483157">
    <property type="protein sequence ID" value="CED84109.1"/>
    <property type="molecule type" value="Genomic_DNA"/>
</dbReference>
<dbReference type="AlphaFoldDB" id="A0A0F7STW3"/>
<protein>
    <recommendedName>
        <fullName evidence="12">galacturonan 1,4-alpha-galacturonidase</fullName>
        <ecNumber evidence="12">3.2.1.67</ecNumber>
    </recommendedName>
    <alternativeName>
        <fullName evidence="13">Galacturan 1,4-alpha-galacturonidase C</fullName>
    </alternativeName>
    <alternativeName>
        <fullName evidence="14">Poly(1,4-alpha-D-galacturonide)galacturonohydrolase C</fullName>
    </alternativeName>
</protein>
<dbReference type="InterPro" id="IPR011050">
    <property type="entry name" value="Pectin_lyase_fold/virulence"/>
</dbReference>
<dbReference type="InterPro" id="IPR012334">
    <property type="entry name" value="Pectin_lyas_fold"/>
</dbReference>
<evidence type="ECO:0000256" key="3">
    <source>
        <dbReference type="ARBA" id="ARBA00022525"/>
    </source>
</evidence>
<evidence type="ECO:0000256" key="2">
    <source>
        <dbReference type="ARBA" id="ARBA00008834"/>
    </source>
</evidence>
<keyword evidence="3" id="KW-0964">Secreted</keyword>